<dbReference type="AlphaFoldDB" id="A0A940MXN3"/>
<dbReference type="InterPro" id="IPR032248">
    <property type="entry name" value="DUF4823"/>
</dbReference>
<keyword evidence="2" id="KW-1185">Reference proteome</keyword>
<accession>A0A940MXN3</accession>
<dbReference type="EMBL" id="JAGIZA010000008">
    <property type="protein sequence ID" value="MBP0494001.1"/>
    <property type="molecule type" value="Genomic_DNA"/>
</dbReference>
<evidence type="ECO:0000313" key="1">
    <source>
        <dbReference type="EMBL" id="MBP0494001.1"/>
    </source>
</evidence>
<comment type="caution">
    <text evidence="1">The sequence shown here is derived from an EMBL/GenBank/DDBJ whole genome shotgun (WGS) entry which is preliminary data.</text>
</comment>
<sequence length="146" mass="15719">MTSGNSLSPAARLYVSVPEDGRYGSELYPGSGQTVARFAQSAFQQRLGRVDRGQAMEGVDAALMSGRAVGADLVLVPVIAHWEDRATEWSGLPDRAEVLLTIYDAKTGAVVNRTSIQGRSTWFTFGGDHPQDLLPEPMNAYAASLF</sequence>
<dbReference type="Proteomes" id="UP000677537">
    <property type="component" value="Unassembled WGS sequence"/>
</dbReference>
<dbReference type="Pfam" id="PF16105">
    <property type="entry name" value="DUF4823"/>
    <property type="match status" value="1"/>
</dbReference>
<dbReference type="RefSeq" id="WP_209374749.1">
    <property type="nucleotide sequence ID" value="NZ_JAGIZA010000008.1"/>
</dbReference>
<name>A0A940MXN3_9PROT</name>
<evidence type="ECO:0000313" key="2">
    <source>
        <dbReference type="Proteomes" id="UP000677537"/>
    </source>
</evidence>
<organism evidence="1 2">
    <name type="scientific">Roseomonas indoligenes</name>
    <dbReference type="NCBI Taxonomy" id="2820811"/>
    <lineage>
        <taxon>Bacteria</taxon>
        <taxon>Pseudomonadati</taxon>
        <taxon>Pseudomonadota</taxon>
        <taxon>Alphaproteobacteria</taxon>
        <taxon>Acetobacterales</taxon>
        <taxon>Roseomonadaceae</taxon>
        <taxon>Roseomonas</taxon>
    </lineage>
</organism>
<protein>
    <submittedName>
        <fullName evidence="1">DUF4823 domain-containing protein</fullName>
    </submittedName>
</protein>
<reference evidence="1" key="1">
    <citation type="submission" date="2021-03" db="EMBL/GenBank/DDBJ databases">
        <authorList>
            <person name="So Y."/>
        </authorList>
    </citation>
    <scope>NUCLEOTIDE SEQUENCE</scope>
    <source>
        <strain evidence="1">SG15</strain>
    </source>
</reference>
<proteinExistence type="predicted"/>
<gene>
    <name evidence="1" type="ORF">J5Y10_14545</name>
</gene>